<evidence type="ECO:0000256" key="4">
    <source>
        <dbReference type="ARBA" id="ARBA00022617"/>
    </source>
</evidence>
<evidence type="ECO:0000256" key="8">
    <source>
        <dbReference type="ARBA" id="ARBA00023324"/>
    </source>
</evidence>
<keyword evidence="3" id="KW-0575">Peroxidase</keyword>
<dbReference type="EC" id="1.11.1.6" evidence="2"/>
<feature type="domain" description="Large catalase C-terminal" evidence="9">
    <location>
        <begin position="1"/>
        <end position="79"/>
    </location>
</feature>
<evidence type="ECO:0000256" key="3">
    <source>
        <dbReference type="ARBA" id="ARBA00022559"/>
    </source>
</evidence>
<dbReference type="InterPro" id="IPR024712">
    <property type="entry name" value="Catalase_clade2"/>
</dbReference>
<dbReference type="SUPFAM" id="SSF52317">
    <property type="entry name" value="Class I glutamine amidotransferase-like"/>
    <property type="match status" value="1"/>
</dbReference>
<sequence>MFDAVYIPGNAQHAEALLSEPDAIHFVNEQYRHCKAIGGSPKAEKFFEATYVRKGPGITMNGDSQNFISNIAQHRFWEREMERKVPA</sequence>
<comment type="cofactor">
    <cofactor evidence="1">
        <name>heme</name>
        <dbReference type="ChEBI" id="CHEBI:30413"/>
    </cofactor>
</comment>
<keyword evidence="11" id="KW-1185">Reference proteome</keyword>
<gene>
    <name evidence="10" type="ORF">MKP09_13580</name>
</gene>
<evidence type="ECO:0000256" key="2">
    <source>
        <dbReference type="ARBA" id="ARBA00012314"/>
    </source>
</evidence>
<keyword evidence="7" id="KW-0408">Iron</keyword>
<keyword evidence="4" id="KW-0349">Heme</keyword>
<evidence type="ECO:0000256" key="1">
    <source>
        <dbReference type="ARBA" id="ARBA00001971"/>
    </source>
</evidence>
<dbReference type="Gene3D" id="3.40.50.880">
    <property type="match status" value="1"/>
</dbReference>
<reference evidence="10 11" key="1">
    <citation type="submission" date="2022-02" db="EMBL/GenBank/DDBJ databases">
        <authorList>
            <person name="Min J."/>
        </authorList>
    </citation>
    <scope>NUCLEOTIDE SEQUENCE [LARGE SCALE GENOMIC DNA]</scope>
    <source>
        <strain evidence="10 11">GR10-1</strain>
    </source>
</reference>
<dbReference type="EMBL" id="JAKWBL010000002">
    <property type="protein sequence ID" value="MCH5598864.1"/>
    <property type="molecule type" value="Genomic_DNA"/>
</dbReference>
<protein>
    <recommendedName>
        <fullName evidence="2">catalase</fullName>
        <ecNumber evidence="2">1.11.1.6</ecNumber>
    </recommendedName>
</protein>
<name>A0ABS9SL32_9BACT</name>
<keyword evidence="6" id="KW-0560">Oxidoreductase</keyword>
<dbReference type="InterPro" id="IPR029062">
    <property type="entry name" value="Class_I_gatase-like"/>
</dbReference>
<dbReference type="Pfam" id="PF18011">
    <property type="entry name" value="Catalase_C"/>
    <property type="match status" value="1"/>
</dbReference>
<evidence type="ECO:0000313" key="10">
    <source>
        <dbReference type="EMBL" id="MCH5598864.1"/>
    </source>
</evidence>
<accession>A0ABS9SL32</accession>
<evidence type="ECO:0000313" key="11">
    <source>
        <dbReference type="Proteomes" id="UP001202248"/>
    </source>
</evidence>
<organism evidence="10 11">
    <name type="scientific">Niabella ginsengisoli</name>
    <dbReference type="NCBI Taxonomy" id="522298"/>
    <lineage>
        <taxon>Bacteria</taxon>
        <taxon>Pseudomonadati</taxon>
        <taxon>Bacteroidota</taxon>
        <taxon>Chitinophagia</taxon>
        <taxon>Chitinophagales</taxon>
        <taxon>Chitinophagaceae</taxon>
        <taxon>Niabella</taxon>
    </lineage>
</organism>
<dbReference type="InterPro" id="IPR041399">
    <property type="entry name" value="Catalase_large_C"/>
</dbReference>
<dbReference type="PANTHER" id="PTHR42821">
    <property type="entry name" value="CATALASE"/>
    <property type="match status" value="1"/>
</dbReference>
<proteinExistence type="predicted"/>
<keyword evidence="8" id="KW-0376">Hydrogen peroxide</keyword>
<evidence type="ECO:0000256" key="5">
    <source>
        <dbReference type="ARBA" id="ARBA00022723"/>
    </source>
</evidence>
<evidence type="ECO:0000259" key="9">
    <source>
        <dbReference type="Pfam" id="PF18011"/>
    </source>
</evidence>
<comment type="caution">
    <text evidence="10">The sequence shown here is derived from an EMBL/GenBank/DDBJ whole genome shotgun (WGS) entry which is preliminary data.</text>
</comment>
<dbReference type="PANTHER" id="PTHR42821:SF1">
    <property type="entry name" value="CATALASE-B"/>
    <property type="match status" value="1"/>
</dbReference>
<evidence type="ECO:0000256" key="7">
    <source>
        <dbReference type="ARBA" id="ARBA00023004"/>
    </source>
</evidence>
<evidence type="ECO:0000256" key="6">
    <source>
        <dbReference type="ARBA" id="ARBA00023002"/>
    </source>
</evidence>
<keyword evidence="5" id="KW-0479">Metal-binding</keyword>
<dbReference type="Proteomes" id="UP001202248">
    <property type="component" value="Unassembled WGS sequence"/>
</dbReference>